<proteinExistence type="predicted"/>
<sequence>MEETLPGVWHFIAFYVLVPLITAKLAMKWPSTAAYLEDAGSTPSMVDAMERSSLLCGVVEVKFAKDHSGPETLFL</sequence>
<dbReference type="Proteomes" id="UP001331761">
    <property type="component" value="Unassembled WGS sequence"/>
</dbReference>
<dbReference type="EMBL" id="WIXE01013569">
    <property type="protein sequence ID" value="KAK5974985.1"/>
    <property type="molecule type" value="Genomic_DNA"/>
</dbReference>
<dbReference type="AlphaFoldDB" id="A0AAN8F863"/>
<reference evidence="2 3" key="1">
    <citation type="submission" date="2019-10" db="EMBL/GenBank/DDBJ databases">
        <title>Assembly and Annotation for the nematode Trichostrongylus colubriformis.</title>
        <authorList>
            <person name="Martin J."/>
        </authorList>
    </citation>
    <scope>NUCLEOTIDE SEQUENCE [LARGE SCALE GENOMIC DNA]</scope>
    <source>
        <strain evidence="2">G859</strain>
        <tissue evidence="2">Whole worm</tissue>
    </source>
</reference>
<evidence type="ECO:0000256" key="1">
    <source>
        <dbReference type="SAM" id="Phobius"/>
    </source>
</evidence>
<evidence type="ECO:0000313" key="2">
    <source>
        <dbReference type="EMBL" id="KAK5974985.1"/>
    </source>
</evidence>
<keyword evidence="3" id="KW-1185">Reference proteome</keyword>
<organism evidence="2 3">
    <name type="scientific">Trichostrongylus colubriformis</name>
    <name type="common">Black scour worm</name>
    <dbReference type="NCBI Taxonomy" id="6319"/>
    <lineage>
        <taxon>Eukaryota</taxon>
        <taxon>Metazoa</taxon>
        <taxon>Ecdysozoa</taxon>
        <taxon>Nematoda</taxon>
        <taxon>Chromadorea</taxon>
        <taxon>Rhabditida</taxon>
        <taxon>Rhabditina</taxon>
        <taxon>Rhabditomorpha</taxon>
        <taxon>Strongyloidea</taxon>
        <taxon>Trichostrongylidae</taxon>
        <taxon>Trichostrongylus</taxon>
    </lineage>
</organism>
<keyword evidence="1" id="KW-1133">Transmembrane helix</keyword>
<evidence type="ECO:0000313" key="3">
    <source>
        <dbReference type="Proteomes" id="UP001331761"/>
    </source>
</evidence>
<name>A0AAN8F863_TRICO</name>
<protein>
    <submittedName>
        <fullName evidence="2">Uncharacterized protein</fullName>
    </submittedName>
</protein>
<keyword evidence="1" id="KW-0472">Membrane</keyword>
<accession>A0AAN8F863</accession>
<keyword evidence="1" id="KW-0812">Transmembrane</keyword>
<feature type="transmembrane region" description="Helical" evidence="1">
    <location>
        <begin position="6"/>
        <end position="26"/>
    </location>
</feature>
<comment type="caution">
    <text evidence="2">The sequence shown here is derived from an EMBL/GenBank/DDBJ whole genome shotgun (WGS) entry which is preliminary data.</text>
</comment>
<gene>
    <name evidence="2" type="ORF">GCK32_008561</name>
</gene>